<keyword evidence="4" id="KW-1185">Reference proteome</keyword>
<dbReference type="EMBL" id="VSRR010002872">
    <property type="protein sequence ID" value="MPC33625.1"/>
    <property type="molecule type" value="Genomic_DNA"/>
</dbReference>
<proteinExistence type="predicted"/>
<accession>A0A5B7EJP4</accession>
<evidence type="ECO:0000313" key="3">
    <source>
        <dbReference type="EMBL" id="MPC33625.1"/>
    </source>
</evidence>
<evidence type="ECO:0000256" key="1">
    <source>
        <dbReference type="SAM" id="MobiDB-lite"/>
    </source>
</evidence>
<sequence length="215" mass="23727">MAWNIRKAFWVVAGLWLITARDCCITSVGQTVQSSLEWVTEVNPSAESRRAGPVCSCTLLTEPCSLYVLHDFPEPYCPLYTRYCCDLELLAAILPPASQSQRGNTSTLPAAQAGKSKAQRALESCGCTSYLLPCPVHIYENNLVLSGWFECQYFHRYCCGAGVLADVLLPYVDSPEHQQQEETATAGEDEQQRPQGEPLRDAAAEGASWWAWVTG</sequence>
<name>A0A5B7EJP4_PORTR</name>
<gene>
    <name evidence="3" type="ORF">E2C01_026980</name>
</gene>
<feature type="signal peptide" evidence="2">
    <location>
        <begin position="1"/>
        <end position="20"/>
    </location>
</feature>
<dbReference type="AlphaFoldDB" id="A0A5B7EJP4"/>
<feature type="region of interest" description="Disordered" evidence="1">
    <location>
        <begin position="176"/>
        <end position="206"/>
    </location>
</feature>
<keyword evidence="2" id="KW-0732">Signal</keyword>
<feature type="chain" id="PRO_5022928287" evidence="2">
    <location>
        <begin position="21"/>
        <end position="215"/>
    </location>
</feature>
<comment type="caution">
    <text evidence="3">The sequence shown here is derived from an EMBL/GenBank/DDBJ whole genome shotgun (WGS) entry which is preliminary data.</text>
</comment>
<evidence type="ECO:0000256" key="2">
    <source>
        <dbReference type="SAM" id="SignalP"/>
    </source>
</evidence>
<organism evidence="3 4">
    <name type="scientific">Portunus trituberculatus</name>
    <name type="common">Swimming crab</name>
    <name type="synonym">Neptunus trituberculatus</name>
    <dbReference type="NCBI Taxonomy" id="210409"/>
    <lineage>
        <taxon>Eukaryota</taxon>
        <taxon>Metazoa</taxon>
        <taxon>Ecdysozoa</taxon>
        <taxon>Arthropoda</taxon>
        <taxon>Crustacea</taxon>
        <taxon>Multicrustacea</taxon>
        <taxon>Malacostraca</taxon>
        <taxon>Eumalacostraca</taxon>
        <taxon>Eucarida</taxon>
        <taxon>Decapoda</taxon>
        <taxon>Pleocyemata</taxon>
        <taxon>Brachyura</taxon>
        <taxon>Eubrachyura</taxon>
        <taxon>Portunoidea</taxon>
        <taxon>Portunidae</taxon>
        <taxon>Portuninae</taxon>
        <taxon>Portunus</taxon>
    </lineage>
</organism>
<reference evidence="3 4" key="1">
    <citation type="submission" date="2019-05" db="EMBL/GenBank/DDBJ databases">
        <title>Another draft genome of Portunus trituberculatus and its Hox gene families provides insights of decapod evolution.</title>
        <authorList>
            <person name="Jeong J.-H."/>
            <person name="Song I."/>
            <person name="Kim S."/>
            <person name="Choi T."/>
            <person name="Kim D."/>
            <person name="Ryu S."/>
            <person name="Kim W."/>
        </authorList>
    </citation>
    <scope>NUCLEOTIDE SEQUENCE [LARGE SCALE GENOMIC DNA]</scope>
    <source>
        <tissue evidence="3">Muscle</tissue>
    </source>
</reference>
<dbReference type="Proteomes" id="UP000324222">
    <property type="component" value="Unassembled WGS sequence"/>
</dbReference>
<evidence type="ECO:0000313" key="4">
    <source>
        <dbReference type="Proteomes" id="UP000324222"/>
    </source>
</evidence>
<protein>
    <submittedName>
        <fullName evidence="3">Uncharacterized protein</fullName>
    </submittedName>
</protein>